<reference evidence="2 3" key="1">
    <citation type="submission" date="2016-10" db="EMBL/GenBank/DDBJ databases">
        <authorList>
            <person name="de Groot N.N."/>
        </authorList>
    </citation>
    <scope>NUCLEOTIDE SEQUENCE [LARGE SCALE GENOMIC DNA]</scope>
    <source>
        <strain evidence="2 3">CGMCC 1.6291</strain>
    </source>
</reference>
<evidence type="ECO:0008006" key="4">
    <source>
        <dbReference type="Google" id="ProtNLM"/>
    </source>
</evidence>
<evidence type="ECO:0000256" key="1">
    <source>
        <dbReference type="SAM" id="SignalP"/>
    </source>
</evidence>
<dbReference type="EMBL" id="FOEG01000002">
    <property type="protein sequence ID" value="SEO73613.1"/>
    <property type="molecule type" value="Genomic_DNA"/>
</dbReference>
<evidence type="ECO:0000313" key="3">
    <source>
        <dbReference type="Proteomes" id="UP000199657"/>
    </source>
</evidence>
<name>A0A1H8S621_9GAMM</name>
<accession>A0A1H8S621</accession>
<dbReference type="RefSeq" id="WP_091641382.1">
    <property type="nucleotide sequence ID" value="NZ_FOEG01000002.1"/>
</dbReference>
<gene>
    <name evidence="2" type="ORF">SAMN04488052_102487</name>
</gene>
<proteinExistence type="predicted"/>
<dbReference type="AlphaFoldDB" id="A0A1H8S621"/>
<dbReference type="STRING" id="406100.SAMN04488052_102487"/>
<protein>
    <recommendedName>
        <fullName evidence="4">Lipoprotein</fullName>
    </recommendedName>
</protein>
<dbReference type="PROSITE" id="PS51257">
    <property type="entry name" value="PROKAR_LIPOPROTEIN"/>
    <property type="match status" value="1"/>
</dbReference>
<evidence type="ECO:0000313" key="2">
    <source>
        <dbReference type="EMBL" id="SEO73613.1"/>
    </source>
</evidence>
<keyword evidence="3" id="KW-1185">Reference proteome</keyword>
<organism evidence="2 3">
    <name type="scientific">Aquisalimonas asiatica</name>
    <dbReference type="NCBI Taxonomy" id="406100"/>
    <lineage>
        <taxon>Bacteria</taxon>
        <taxon>Pseudomonadati</taxon>
        <taxon>Pseudomonadota</taxon>
        <taxon>Gammaproteobacteria</taxon>
        <taxon>Chromatiales</taxon>
        <taxon>Ectothiorhodospiraceae</taxon>
        <taxon>Aquisalimonas</taxon>
    </lineage>
</organism>
<dbReference type="Proteomes" id="UP000199657">
    <property type="component" value="Unassembled WGS sequence"/>
</dbReference>
<dbReference type="OrthoDB" id="6168952at2"/>
<sequence>MGLRRRLFMAIFVGLLLAGCANESDDDFFVQPEWAGYLERAPADLGFEPAVTDWEHTPALETRPSGCTDPRETTEAWAASHGLIESEESDDLTINVRIRHDQDTATGLVQRWGFKDDAVAGTDHQLTLEETNGCWQPTRVETRHYCRRGRTEGNLCL</sequence>
<keyword evidence="1" id="KW-0732">Signal</keyword>
<feature type="signal peptide" evidence="1">
    <location>
        <begin position="1"/>
        <end position="23"/>
    </location>
</feature>
<feature type="chain" id="PRO_5011726402" description="Lipoprotein" evidence="1">
    <location>
        <begin position="24"/>
        <end position="157"/>
    </location>
</feature>